<keyword evidence="15" id="KW-0325">Glycoprotein</keyword>
<keyword evidence="12" id="KW-1133">Transmembrane helix</keyword>
<dbReference type="FunFam" id="3.30.200.20:FF:000214">
    <property type="entry name" value="WAK1-OsWAK receptor-like cytoplasmic kinase (OsWAK-RLCK)"/>
    <property type="match status" value="1"/>
</dbReference>
<dbReference type="PROSITE" id="PS00107">
    <property type="entry name" value="PROTEIN_KINASE_ATP"/>
    <property type="match status" value="1"/>
</dbReference>
<dbReference type="Pfam" id="PF07714">
    <property type="entry name" value="PK_Tyr_Ser-Thr"/>
    <property type="match status" value="1"/>
</dbReference>
<gene>
    <name evidence="21" type="ORF">HS088_TW15G00021</name>
</gene>
<keyword evidence="22" id="KW-1185">Reference proteome</keyword>
<dbReference type="GO" id="GO:0005886">
    <property type="term" value="C:plasma membrane"/>
    <property type="evidence" value="ECO:0007669"/>
    <property type="project" value="UniProtKB-SubCell"/>
</dbReference>
<dbReference type="SUPFAM" id="SSF56112">
    <property type="entry name" value="Protein kinase-like (PK-like)"/>
    <property type="match status" value="1"/>
</dbReference>
<proteinExistence type="inferred from homology"/>
<keyword evidence="8" id="KW-0732">Signal</keyword>
<evidence type="ECO:0000256" key="3">
    <source>
        <dbReference type="ARBA" id="ARBA00022475"/>
    </source>
</evidence>
<evidence type="ECO:0000256" key="14">
    <source>
        <dbReference type="ARBA" id="ARBA00023170"/>
    </source>
</evidence>
<dbReference type="PIRSF" id="PIRSF000654">
    <property type="entry name" value="Integrin-linked_kinase"/>
    <property type="match status" value="1"/>
</dbReference>
<comment type="caution">
    <text evidence="21">The sequence shown here is derived from an EMBL/GenBank/DDBJ whole genome shotgun (WGS) entry which is preliminary data.</text>
</comment>
<keyword evidence="9 18" id="KW-0547">Nucleotide-binding</keyword>
<evidence type="ECO:0000256" key="10">
    <source>
        <dbReference type="ARBA" id="ARBA00022777"/>
    </source>
</evidence>
<evidence type="ECO:0000256" key="5">
    <source>
        <dbReference type="ARBA" id="ARBA00022553"/>
    </source>
</evidence>
<dbReference type="AlphaFoldDB" id="A0A7J7CKF8"/>
<feature type="binding site" evidence="18">
    <location>
        <position position="65"/>
    </location>
    <ligand>
        <name>ATP</name>
        <dbReference type="ChEBI" id="CHEBI:30616"/>
    </ligand>
</feature>
<feature type="domain" description="Protein kinase" evidence="20">
    <location>
        <begin position="37"/>
        <end position="312"/>
    </location>
</feature>
<dbReference type="FunFam" id="1.10.510.10:FF:000161">
    <property type="entry name" value="Wall-associated receptor kinase-like 20"/>
    <property type="match status" value="1"/>
</dbReference>
<dbReference type="SMART" id="SM00220">
    <property type="entry name" value="S_TKc"/>
    <property type="match status" value="1"/>
</dbReference>
<dbReference type="GO" id="GO:0004674">
    <property type="term" value="F:protein serine/threonine kinase activity"/>
    <property type="evidence" value="ECO:0007669"/>
    <property type="project" value="UniProtKB-KW"/>
</dbReference>
<dbReference type="PROSITE" id="PS50011">
    <property type="entry name" value="PROTEIN_KINASE_DOM"/>
    <property type="match status" value="1"/>
</dbReference>
<evidence type="ECO:0000256" key="9">
    <source>
        <dbReference type="ARBA" id="ARBA00022741"/>
    </source>
</evidence>
<evidence type="ECO:0000256" key="4">
    <source>
        <dbReference type="ARBA" id="ARBA00022527"/>
    </source>
</evidence>
<dbReference type="InParanoid" id="A0A7J7CKF8"/>
<evidence type="ECO:0000256" key="1">
    <source>
        <dbReference type="ARBA" id="ARBA00004251"/>
    </source>
</evidence>
<dbReference type="PANTHER" id="PTHR46008">
    <property type="entry name" value="LEAF RUST 10 DISEASE-RESISTANCE LOCUS RECEPTOR-LIKE PROTEIN KINASE-LIKE 1.4"/>
    <property type="match status" value="1"/>
</dbReference>
<keyword evidence="14" id="KW-0675">Receptor</keyword>
<name>A0A7J7CKF8_TRIWF</name>
<dbReference type="EC" id="2.7.11.1" evidence="2"/>
<dbReference type="InterPro" id="IPR008271">
    <property type="entry name" value="Ser/Thr_kinase_AS"/>
</dbReference>
<evidence type="ECO:0000256" key="11">
    <source>
        <dbReference type="ARBA" id="ARBA00022840"/>
    </source>
</evidence>
<dbReference type="PANTHER" id="PTHR46008:SF20">
    <property type="entry name" value="PROTEIN KINASE DOMAIN-CONTAINING PROTEIN"/>
    <property type="match status" value="1"/>
</dbReference>
<evidence type="ECO:0000256" key="15">
    <source>
        <dbReference type="ARBA" id="ARBA00023180"/>
    </source>
</evidence>
<keyword evidence="3" id="KW-1003">Cell membrane</keyword>
<dbReference type="InterPro" id="IPR000719">
    <property type="entry name" value="Prot_kinase_dom"/>
</dbReference>
<evidence type="ECO:0000256" key="17">
    <source>
        <dbReference type="ARBA" id="ARBA00048679"/>
    </source>
</evidence>
<evidence type="ECO:0000259" key="20">
    <source>
        <dbReference type="PROSITE" id="PS50011"/>
    </source>
</evidence>
<evidence type="ECO:0000256" key="18">
    <source>
        <dbReference type="PROSITE-ProRule" id="PRU10141"/>
    </source>
</evidence>
<dbReference type="InterPro" id="IPR011009">
    <property type="entry name" value="Kinase-like_dom_sf"/>
</dbReference>
<dbReference type="Gene3D" id="3.30.200.20">
    <property type="entry name" value="Phosphorylase Kinase, domain 1"/>
    <property type="match status" value="1"/>
</dbReference>
<dbReference type="Gene3D" id="1.10.510.10">
    <property type="entry name" value="Transferase(Phosphotransferase) domain 1"/>
    <property type="match status" value="1"/>
</dbReference>
<dbReference type="PROSITE" id="PS00108">
    <property type="entry name" value="PROTEIN_KINASE_ST"/>
    <property type="match status" value="1"/>
</dbReference>
<keyword evidence="7" id="KW-0812">Transmembrane</keyword>
<comment type="catalytic activity">
    <reaction evidence="16">
        <text>L-threonyl-[protein] + ATP = O-phospho-L-threonyl-[protein] + ADP + H(+)</text>
        <dbReference type="Rhea" id="RHEA:46608"/>
        <dbReference type="Rhea" id="RHEA-COMP:11060"/>
        <dbReference type="Rhea" id="RHEA-COMP:11605"/>
        <dbReference type="ChEBI" id="CHEBI:15378"/>
        <dbReference type="ChEBI" id="CHEBI:30013"/>
        <dbReference type="ChEBI" id="CHEBI:30616"/>
        <dbReference type="ChEBI" id="CHEBI:61977"/>
        <dbReference type="ChEBI" id="CHEBI:456216"/>
        <dbReference type="EC" id="2.7.11.1"/>
    </reaction>
</comment>
<protein>
    <recommendedName>
        <fullName evidence="2">non-specific serine/threonine protein kinase</fullName>
        <ecNumber evidence="2">2.7.11.1</ecNumber>
    </recommendedName>
</protein>
<evidence type="ECO:0000256" key="2">
    <source>
        <dbReference type="ARBA" id="ARBA00012513"/>
    </source>
</evidence>
<dbReference type="GO" id="GO:0005524">
    <property type="term" value="F:ATP binding"/>
    <property type="evidence" value="ECO:0007669"/>
    <property type="project" value="UniProtKB-UniRule"/>
</dbReference>
<keyword evidence="5" id="KW-0597">Phosphoprotein</keyword>
<keyword evidence="6" id="KW-0808">Transferase</keyword>
<organism evidence="21 22">
    <name type="scientific">Tripterygium wilfordii</name>
    <name type="common">Thunder God vine</name>
    <dbReference type="NCBI Taxonomy" id="458696"/>
    <lineage>
        <taxon>Eukaryota</taxon>
        <taxon>Viridiplantae</taxon>
        <taxon>Streptophyta</taxon>
        <taxon>Embryophyta</taxon>
        <taxon>Tracheophyta</taxon>
        <taxon>Spermatophyta</taxon>
        <taxon>Magnoliopsida</taxon>
        <taxon>eudicotyledons</taxon>
        <taxon>Gunneridae</taxon>
        <taxon>Pentapetalae</taxon>
        <taxon>rosids</taxon>
        <taxon>fabids</taxon>
        <taxon>Celastrales</taxon>
        <taxon>Celastraceae</taxon>
        <taxon>Tripterygium</taxon>
    </lineage>
</organism>
<evidence type="ECO:0000256" key="13">
    <source>
        <dbReference type="ARBA" id="ARBA00023136"/>
    </source>
</evidence>
<evidence type="ECO:0000313" key="22">
    <source>
        <dbReference type="Proteomes" id="UP000593562"/>
    </source>
</evidence>
<dbReference type="EMBL" id="JAAARO010000015">
    <property type="protein sequence ID" value="KAF5734529.1"/>
    <property type="molecule type" value="Genomic_DNA"/>
</dbReference>
<keyword evidence="4 19" id="KW-0723">Serine/threonine-protein kinase</keyword>
<reference evidence="21 22" key="1">
    <citation type="journal article" date="2020" name="Nat. Commun.">
        <title>Genome of Tripterygium wilfordii and identification of cytochrome P450 involved in triptolide biosynthesis.</title>
        <authorList>
            <person name="Tu L."/>
            <person name="Su P."/>
            <person name="Zhang Z."/>
            <person name="Gao L."/>
            <person name="Wang J."/>
            <person name="Hu T."/>
            <person name="Zhou J."/>
            <person name="Zhang Y."/>
            <person name="Zhao Y."/>
            <person name="Liu Y."/>
            <person name="Song Y."/>
            <person name="Tong Y."/>
            <person name="Lu Y."/>
            <person name="Yang J."/>
            <person name="Xu C."/>
            <person name="Jia M."/>
            <person name="Peters R.J."/>
            <person name="Huang L."/>
            <person name="Gao W."/>
        </authorList>
    </citation>
    <scope>NUCLEOTIDE SEQUENCE [LARGE SCALE GENOMIC DNA]</scope>
    <source>
        <strain evidence="22">cv. XIE 37</strain>
        <tissue evidence="21">Leaf</tissue>
    </source>
</reference>
<dbReference type="Proteomes" id="UP000593562">
    <property type="component" value="Unassembled WGS sequence"/>
</dbReference>
<dbReference type="InterPro" id="IPR001245">
    <property type="entry name" value="Ser-Thr/Tyr_kinase_cat_dom"/>
</dbReference>
<keyword evidence="10 21" id="KW-0418">Kinase</keyword>
<evidence type="ECO:0000256" key="6">
    <source>
        <dbReference type="ARBA" id="ARBA00022679"/>
    </source>
</evidence>
<evidence type="ECO:0000313" key="21">
    <source>
        <dbReference type="EMBL" id="KAF5734529.1"/>
    </source>
</evidence>
<evidence type="ECO:0000256" key="7">
    <source>
        <dbReference type="ARBA" id="ARBA00022692"/>
    </source>
</evidence>
<evidence type="ECO:0000256" key="8">
    <source>
        <dbReference type="ARBA" id="ARBA00022729"/>
    </source>
</evidence>
<evidence type="ECO:0000256" key="16">
    <source>
        <dbReference type="ARBA" id="ARBA00047899"/>
    </source>
</evidence>
<accession>A0A7J7CKF8</accession>
<comment type="subcellular location">
    <subcellularLocation>
        <location evidence="1">Cell membrane</location>
        <topology evidence="1">Single-pass type I membrane protein</topology>
    </subcellularLocation>
</comment>
<comment type="similarity">
    <text evidence="19">Belongs to the protein kinase superfamily.</text>
</comment>
<dbReference type="InterPro" id="IPR017441">
    <property type="entry name" value="Protein_kinase_ATP_BS"/>
</dbReference>
<evidence type="ECO:0000256" key="19">
    <source>
        <dbReference type="RuleBase" id="RU000304"/>
    </source>
</evidence>
<keyword evidence="11 18" id="KW-0067">ATP-binding</keyword>
<sequence length="349" mass="39407">MEDQYGDRKVKDHDKGDKFLGVHTFSYSELEEATNNFDEAKELGDGGFGTVYKGKLRDGRVVAVKRLYENNYKRVEQFLNEVEILAHLRHHHLVSLYGCTSRRCRELLLVYEYVPNGTVADHLHGERAKPTELHWPIRLKIAIETASALRYLHATDVIHRDVKTNNILLDNNFDVKVADFGLSRLFPTDVTHVSTAPQGTPGYVDPEYHQCYQLTSKSDVFSFGVVLIELISSMPAVDITRHRHEINLSNMAIDKIQNRALHELVDSSLGFETDPSVRKMITAVAELAYQCLQSCKEMRPSMVEVSESLQNIQSDVYSAKKAEEMDIPADDVVLLKTAGVQLTSSPDSV</sequence>
<comment type="catalytic activity">
    <reaction evidence="17">
        <text>L-seryl-[protein] + ATP = O-phospho-L-seryl-[protein] + ADP + H(+)</text>
        <dbReference type="Rhea" id="RHEA:17989"/>
        <dbReference type="Rhea" id="RHEA-COMP:9863"/>
        <dbReference type="Rhea" id="RHEA-COMP:11604"/>
        <dbReference type="ChEBI" id="CHEBI:15378"/>
        <dbReference type="ChEBI" id="CHEBI:29999"/>
        <dbReference type="ChEBI" id="CHEBI:30616"/>
        <dbReference type="ChEBI" id="CHEBI:83421"/>
        <dbReference type="ChEBI" id="CHEBI:456216"/>
        <dbReference type="EC" id="2.7.11.1"/>
    </reaction>
</comment>
<keyword evidence="13" id="KW-0472">Membrane</keyword>
<evidence type="ECO:0000256" key="12">
    <source>
        <dbReference type="ARBA" id="ARBA00022989"/>
    </source>
</evidence>